<evidence type="ECO:0000313" key="1">
    <source>
        <dbReference type="EMBL" id="RDW22235.1"/>
    </source>
</evidence>
<name>A0A3D8Q488_9BACI</name>
<dbReference type="EMBL" id="PIOC01000001">
    <property type="protein sequence ID" value="RDW22235.1"/>
    <property type="molecule type" value="Genomic_DNA"/>
</dbReference>
<protein>
    <submittedName>
        <fullName evidence="1">Uncharacterized protein</fullName>
    </submittedName>
</protein>
<dbReference type="AlphaFoldDB" id="A0A3D8Q488"/>
<gene>
    <name evidence="1" type="ORF">CWR48_00575</name>
</gene>
<sequence length="60" mass="7036">MSFSESMLTYRTEVREVSLVAGRWSWTWLFSVIKLSTAFKFYNFLDVNKEATTHIGVQLL</sequence>
<organism evidence="1 2">
    <name type="scientific">Oceanobacillus arenosus</name>
    <dbReference type="NCBI Taxonomy" id="1229153"/>
    <lineage>
        <taxon>Bacteria</taxon>
        <taxon>Bacillati</taxon>
        <taxon>Bacillota</taxon>
        <taxon>Bacilli</taxon>
        <taxon>Bacillales</taxon>
        <taxon>Bacillaceae</taxon>
        <taxon>Oceanobacillus</taxon>
    </lineage>
</organism>
<accession>A0A3D8Q488</accession>
<proteinExistence type="predicted"/>
<evidence type="ECO:0000313" key="2">
    <source>
        <dbReference type="Proteomes" id="UP000257143"/>
    </source>
</evidence>
<dbReference type="Proteomes" id="UP000257143">
    <property type="component" value="Unassembled WGS sequence"/>
</dbReference>
<comment type="caution">
    <text evidence="1">The sequence shown here is derived from an EMBL/GenBank/DDBJ whole genome shotgun (WGS) entry which is preliminary data.</text>
</comment>
<reference evidence="2" key="1">
    <citation type="submission" date="2017-11" db="EMBL/GenBank/DDBJ databases">
        <authorList>
            <person name="Zhu W."/>
        </authorList>
    </citation>
    <scope>NUCLEOTIDE SEQUENCE [LARGE SCALE GENOMIC DNA]</scope>
    <source>
        <strain evidence="2">CAU 1183</strain>
    </source>
</reference>
<keyword evidence="2" id="KW-1185">Reference proteome</keyword>